<evidence type="ECO:0000313" key="2">
    <source>
        <dbReference type="Proteomes" id="UP000278437"/>
    </source>
</evidence>
<sequence length="171" mass="19101">MLMSNLLKLVQVGKRELHLDDDMYRNLLQKVTGVRSAKGLSEAQLNAVVSEMKAQGFKPRRTLPSRARAPEVAKIRAIWLTMFAQGFVRSNTEVALNSYAKRMTKTGNGQGVDRVEWLTSEQAAQVLEALKKWHYRLMADAIVANGGSPGSVGYDKLSAFYLKHYCNESIP</sequence>
<organism evidence="1 2">
    <name type="scientific">Shewanella khirikhana</name>
    <dbReference type="NCBI Taxonomy" id="1965282"/>
    <lineage>
        <taxon>Bacteria</taxon>
        <taxon>Pseudomonadati</taxon>
        <taxon>Pseudomonadota</taxon>
        <taxon>Gammaproteobacteria</taxon>
        <taxon>Alteromonadales</taxon>
        <taxon>Shewanellaceae</taxon>
        <taxon>Shewanella</taxon>
    </lineage>
</organism>
<dbReference type="Pfam" id="PF06252">
    <property type="entry name" value="GemA"/>
    <property type="match status" value="1"/>
</dbReference>
<dbReference type="InterPro" id="IPR009363">
    <property type="entry name" value="Phage_Mu_Gp16"/>
</dbReference>
<gene>
    <name evidence="1" type="ORF">STH12_01004</name>
</gene>
<dbReference type="Proteomes" id="UP000278437">
    <property type="component" value="Chromosome"/>
</dbReference>
<protein>
    <recommendedName>
        <fullName evidence="3">Mu-like prophage protein gp16</fullName>
    </recommendedName>
</protein>
<keyword evidence="2" id="KW-1185">Reference proteome</keyword>
<proteinExistence type="predicted"/>
<evidence type="ECO:0000313" key="1">
    <source>
        <dbReference type="EMBL" id="AZQ10140.1"/>
    </source>
</evidence>
<evidence type="ECO:0008006" key="3">
    <source>
        <dbReference type="Google" id="ProtNLM"/>
    </source>
</evidence>
<name>A0ABN5TVB8_9GAMM</name>
<accession>A0ABN5TVB8</accession>
<dbReference type="EMBL" id="CP020373">
    <property type="protein sequence ID" value="AZQ10140.1"/>
    <property type="molecule type" value="Genomic_DNA"/>
</dbReference>
<reference evidence="2" key="1">
    <citation type="submission" date="2017-03" db="EMBL/GenBank/DDBJ databases">
        <title>Full genome sequence of a non-lethal Shewanella isolate that potentiates virulence of Vibio parahaemolyticus causing acute hepatopancreatic necrosis disease (AHPND) in shrimp.</title>
        <authorList>
            <person name="Prachumwat A."/>
            <person name="Sritunyalucksana K."/>
        </authorList>
    </citation>
    <scope>NUCLEOTIDE SEQUENCE [LARGE SCALE GENOMIC DNA]</scope>
    <source>
        <strain evidence="2">TH2012</strain>
    </source>
</reference>